<evidence type="ECO:0000313" key="1">
    <source>
        <dbReference type="EMBL" id="GLX67648.1"/>
    </source>
</evidence>
<protein>
    <recommendedName>
        <fullName evidence="3">Pullulanase</fullName>
    </recommendedName>
</protein>
<gene>
    <name evidence="1" type="ORF">MU1_19930</name>
</gene>
<organism evidence="1 2">
    <name type="scientific">Paenibacillus glycanilyticus</name>
    <dbReference type="NCBI Taxonomy" id="126569"/>
    <lineage>
        <taxon>Bacteria</taxon>
        <taxon>Bacillati</taxon>
        <taxon>Bacillota</taxon>
        <taxon>Bacilli</taxon>
        <taxon>Bacillales</taxon>
        <taxon>Paenibacillaceae</taxon>
        <taxon>Paenibacillus</taxon>
    </lineage>
</organism>
<evidence type="ECO:0008006" key="3">
    <source>
        <dbReference type="Google" id="ProtNLM"/>
    </source>
</evidence>
<sequence>MIMMLLEITGYSVEFIKDPFGILTGRRYEFLIDIDLDEEDELYSSNGVYIRAVFSEEEGGGRLIKHELIERVTDKLLEFGLEEDEEQELLAFCKEHYKEADEYK</sequence>
<name>A0ABQ6G9R5_9BACL</name>
<reference evidence="1 2" key="1">
    <citation type="submission" date="2023-03" db="EMBL/GenBank/DDBJ databases">
        <title>Draft genome sequence of the bacteria which degrade cell wall of Tricholomamatutake.</title>
        <authorList>
            <person name="Konishi Y."/>
            <person name="Fukuta Y."/>
            <person name="Shirasaka N."/>
        </authorList>
    </citation>
    <scope>NUCLEOTIDE SEQUENCE [LARGE SCALE GENOMIC DNA]</scope>
    <source>
        <strain evidence="2">mu1</strain>
    </source>
</reference>
<proteinExistence type="predicted"/>
<dbReference type="RefSeq" id="WP_434481645.1">
    <property type="nucleotide sequence ID" value="NZ_BSSQ01000008.1"/>
</dbReference>
<dbReference type="EMBL" id="BSSQ01000008">
    <property type="protein sequence ID" value="GLX67648.1"/>
    <property type="molecule type" value="Genomic_DNA"/>
</dbReference>
<comment type="caution">
    <text evidence="1">The sequence shown here is derived from an EMBL/GenBank/DDBJ whole genome shotgun (WGS) entry which is preliminary data.</text>
</comment>
<dbReference type="Pfam" id="PF20119">
    <property type="entry name" value="DUF6509"/>
    <property type="match status" value="1"/>
</dbReference>
<dbReference type="Proteomes" id="UP001157114">
    <property type="component" value="Unassembled WGS sequence"/>
</dbReference>
<dbReference type="InterPro" id="IPR045424">
    <property type="entry name" value="DUF6509"/>
</dbReference>
<keyword evidence="2" id="KW-1185">Reference proteome</keyword>
<accession>A0ABQ6G9R5</accession>
<evidence type="ECO:0000313" key="2">
    <source>
        <dbReference type="Proteomes" id="UP001157114"/>
    </source>
</evidence>